<keyword evidence="2" id="KW-1185">Reference proteome</keyword>
<dbReference type="RefSeq" id="WP_283414901.1">
    <property type="nucleotide sequence ID" value="NZ_FXUA01000012.1"/>
</dbReference>
<dbReference type="EMBL" id="FXUA01000012">
    <property type="protein sequence ID" value="SMP36177.1"/>
    <property type="molecule type" value="Genomic_DNA"/>
</dbReference>
<proteinExistence type="predicted"/>
<reference evidence="1 2" key="1">
    <citation type="submission" date="2017-05" db="EMBL/GenBank/DDBJ databases">
        <authorList>
            <person name="Varghese N."/>
            <person name="Submissions S."/>
        </authorList>
    </citation>
    <scope>NUCLEOTIDE SEQUENCE [LARGE SCALE GENOMIC DNA]</scope>
    <source>
        <strain evidence="1 2">DSM 15360</strain>
    </source>
</reference>
<accession>A0ABY1PNN4</accession>
<name>A0ABY1PNN4_9BACT</name>
<gene>
    <name evidence="1" type="ORF">SAMN06265367_11246</name>
</gene>
<comment type="caution">
    <text evidence="1">The sequence shown here is derived from an EMBL/GenBank/DDBJ whole genome shotgun (WGS) entry which is preliminary data.</text>
</comment>
<evidence type="ECO:0000313" key="2">
    <source>
        <dbReference type="Proteomes" id="UP001157915"/>
    </source>
</evidence>
<protein>
    <submittedName>
        <fullName evidence="1">Uncharacterized protein</fullName>
    </submittedName>
</protein>
<evidence type="ECO:0000313" key="1">
    <source>
        <dbReference type="EMBL" id="SMP36177.1"/>
    </source>
</evidence>
<dbReference type="Proteomes" id="UP001157915">
    <property type="component" value="Unassembled WGS sequence"/>
</dbReference>
<sequence length="60" mass="6593">MNLKLDERCAMADVGCAMLGVGGQKGENNLMGPKGSNLCSKWERLRYTTLLSGITYVLRK</sequence>
<organism evidence="1 2">
    <name type="scientific">Algoriphagus winogradskyi</name>
    <dbReference type="NCBI Taxonomy" id="237017"/>
    <lineage>
        <taxon>Bacteria</taxon>
        <taxon>Pseudomonadati</taxon>
        <taxon>Bacteroidota</taxon>
        <taxon>Cytophagia</taxon>
        <taxon>Cytophagales</taxon>
        <taxon>Cyclobacteriaceae</taxon>
        <taxon>Algoriphagus</taxon>
    </lineage>
</organism>